<accession>A0AAD5QWW1</accession>
<gene>
    <name evidence="1" type="ORF">KIN20_025301</name>
</gene>
<sequence length="88" mass="10268">MTGLPWNFLKVFSLPQRERKSHIIVTDSWNRLSNDNDNKLRFVYRVVKTDVMDHLDLMALLLKLGALKSNIQVFRDNEMANANSGHLR</sequence>
<name>A0AAD5QWW1_PARTN</name>
<dbReference type="Proteomes" id="UP001196413">
    <property type="component" value="Unassembled WGS sequence"/>
</dbReference>
<dbReference type="AlphaFoldDB" id="A0AAD5QWW1"/>
<proteinExistence type="predicted"/>
<dbReference type="EMBL" id="JAHQIW010005170">
    <property type="protein sequence ID" value="KAJ1365079.1"/>
    <property type="molecule type" value="Genomic_DNA"/>
</dbReference>
<evidence type="ECO:0000313" key="1">
    <source>
        <dbReference type="EMBL" id="KAJ1365079.1"/>
    </source>
</evidence>
<protein>
    <submittedName>
        <fullName evidence="1">Uncharacterized protein</fullName>
    </submittedName>
</protein>
<reference evidence="1" key="1">
    <citation type="submission" date="2021-06" db="EMBL/GenBank/DDBJ databases">
        <title>Parelaphostrongylus tenuis whole genome reference sequence.</title>
        <authorList>
            <person name="Garwood T.J."/>
            <person name="Larsen P.A."/>
            <person name="Fountain-Jones N.M."/>
            <person name="Garbe J.R."/>
            <person name="Macchietto M.G."/>
            <person name="Kania S.A."/>
            <person name="Gerhold R.W."/>
            <person name="Richards J.E."/>
            <person name="Wolf T.M."/>
        </authorList>
    </citation>
    <scope>NUCLEOTIDE SEQUENCE</scope>
    <source>
        <strain evidence="1">MNPRO001-30</strain>
        <tissue evidence="1">Meninges</tissue>
    </source>
</reference>
<organism evidence="1 2">
    <name type="scientific">Parelaphostrongylus tenuis</name>
    <name type="common">Meningeal worm</name>
    <dbReference type="NCBI Taxonomy" id="148309"/>
    <lineage>
        <taxon>Eukaryota</taxon>
        <taxon>Metazoa</taxon>
        <taxon>Ecdysozoa</taxon>
        <taxon>Nematoda</taxon>
        <taxon>Chromadorea</taxon>
        <taxon>Rhabditida</taxon>
        <taxon>Rhabditina</taxon>
        <taxon>Rhabditomorpha</taxon>
        <taxon>Strongyloidea</taxon>
        <taxon>Metastrongylidae</taxon>
        <taxon>Parelaphostrongylus</taxon>
    </lineage>
</organism>
<keyword evidence="2" id="KW-1185">Reference proteome</keyword>
<evidence type="ECO:0000313" key="2">
    <source>
        <dbReference type="Proteomes" id="UP001196413"/>
    </source>
</evidence>
<comment type="caution">
    <text evidence="1">The sequence shown here is derived from an EMBL/GenBank/DDBJ whole genome shotgun (WGS) entry which is preliminary data.</text>
</comment>